<dbReference type="InterPro" id="IPR032259">
    <property type="entry name" value="HIBYL-CoA-H"/>
</dbReference>
<dbReference type="GO" id="GO:0003860">
    <property type="term" value="F:3-hydroxyisobutyryl-CoA hydrolase activity"/>
    <property type="evidence" value="ECO:0007669"/>
    <property type="project" value="UniProtKB-EC"/>
</dbReference>
<dbReference type="VEuPathDB" id="FungiDB:MGL_0355"/>
<dbReference type="InParanoid" id="A8PT23"/>
<dbReference type="InterPro" id="IPR029045">
    <property type="entry name" value="ClpP/crotonase-like_dom_sf"/>
</dbReference>
<dbReference type="EC" id="3.1.2.4" evidence="2"/>
<dbReference type="AlphaFoldDB" id="A8PT23"/>
<comment type="catalytic activity">
    <reaction evidence="1">
        <text>3-hydroxy-2-methylpropanoyl-CoA + H2O = 3-hydroxy-2-methylpropanoate + CoA + H(+)</text>
        <dbReference type="Rhea" id="RHEA:20888"/>
        <dbReference type="ChEBI" id="CHEBI:11805"/>
        <dbReference type="ChEBI" id="CHEBI:15377"/>
        <dbReference type="ChEBI" id="CHEBI:15378"/>
        <dbReference type="ChEBI" id="CHEBI:57287"/>
        <dbReference type="ChEBI" id="CHEBI:57340"/>
        <dbReference type="EC" id="3.1.2.4"/>
    </reaction>
</comment>
<evidence type="ECO:0000256" key="1">
    <source>
        <dbReference type="ARBA" id="ARBA00001709"/>
    </source>
</evidence>
<feature type="domain" description="Enoyl-CoA hydratase/isomerase" evidence="5">
    <location>
        <begin position="60"/>
        <end position="442"/>
    </location>
</feature>
<dbReference type="PANTHER" id="PTHR43176:SF3">
    <property type="entry name" value="3-HYDROXYISOBUTYRYL-COA HYDROLASE, MITOCHONDRIAL"/>
    <property type="match status" value="1"/>
</dbReference>
<feature type="compositionally biased region" description="Basic residues" evidence="4">
    <location>
        <begin position="21"/>
        <end position="31"/>
    </location>
</feature>
<dbReference type="Pfam" id="PF16113">
    <property type="entry name" value="ECH_2"/>
    <property type="match status" value="1"/>
</dbReference>
<feature type="region of interest" description="Disordered" evidence="4">
    <location>
        <begin position="1"/>
        <end position="52"/>
    </location>
</feature>
<keyword evidence="3" id="KW-0378">Hydrolase</keyword>
<dbReference type="InterPro" id="IPR045004">
    <property type="entry name" value="ECH_dom"/>
</dbReference>
<proteinExistence type="predicted"/>
<dbReference type="OrthoDB" id="1737613at2759"/>
<evidence type="ECO:0000259" key="5">
    <source>
        <dbReference type="Pfam" id="PF16113"/>
    </source>
</evidence>
<keyword evidence="7" id="KW-1185">Reference proteome</keyword>
<dbReference type="Gene3D" id="3.90.226.10">
    <property type="entry name" value="2-enoyl-CoA Hydratase, Chain A, domain 1"/>
    <property type="match status" value="1"/>
</dbReference>
<dbReference type="SUPFAM" id="SSF52096">
    <property type="entry name" value="ClpP/crotonase"/>
    <property type="match status" value="1"/>
</dbReference>
<evidence type="ECO:0000256" key="3">
    <source>
        <dbReference type="ARBA" id="ARBA00022801"/>
    </source>
</evidence>
<dbReference type="OMA" id="AYRNNEH"/>
<name>A8PT23_MALGO</name>
<reference evidence="6 7" key="1">
    <citation type="journal article" date="2007" name="Proc. Natl. Acad. Sci. U.S.A.">
        <title>Dandruff-associated Malassezia genomes reveal convergent and divergent virulence traits shared with plant and human fungal pathogens.</title>
        <authorList>
            <person name="Xu J."/>
            <person name="Saunders C.W."/>
            <person name="Hu P."/>
            <person name="Grant R.A."/>
            <person name="Boekhout T."/>
            <person name="Kuramae E.E."/>
            <person name="Kronstad J.W."/>
            <person name="Deangelis Y.M."/>
            <person name="Reeder N.L."/>
            <person name="Johnstone K.R."/>
            <person name="Leland M."/>
            <person name="Fieno A.M."/>
            <person name="Begley W.M."/>
            <person name="Sun Y."/>
            <person name="Lacey M.P."/>
            <person name="Chaudhary T."/>
            <person name="Keough T."/>
            <person name="Chu L."/>
            <person name="Sears R."/>
            <person name="Yuan B."/>
            <person name="Dawson T.L.Jr."/>
        </authorList>
    </citation>
    <scope>NUCLEOTIDE SEQUENCE [LARGE SCALE GENOMIC DNA]</scope>
    <source>
        <strain evidence="7">ATCC MYA-4612 / CBS 7966</strain>
    </source>
</reference>
<protein>
    <recommendedName>
        <fullName evidence="2">3-hydroxyisobutyryl-CoA hydrolase</fullName>
        <ecNumber evidence="2">3.1.2.4</ecNumber>
    </recommendedName>
</protein>
<evidence type="ECO:0000313" key="7">
    <source>
        <dbReference type="Proteomes" id="UP000008837"/>
    </source>
</evidence>
<dbReference type="CDD" id="cd06558">
    <property type="entry name" value="crotonase-like"/>
    <property type="match status" value="1"/>
</dbReference>
<accession>A8PT23</accession>
<sequence length="558" mass="62543">MARHLSSSPKSPPPTPEQQQKQKHLSTRHRSSTPIHPGAESHHLQEIDSPVQLRSEGTMRIVQLNRERALNALDHHMISLIDHAFNEIEPSPNAATVLFRGLARSMCAGGDVMSIVKAADNSDFHKRMHSSRFFEREIVQNYRVHTMREHSTELGHPKTYLGLWDGIIMGGGVGMTVHGPIRIATERTLFAMPETAIGYFPDVGLTHTFSRMDGGIGMYVGLTGGRLNGADAYLTGFATHYMHSHAVDEMLRRISSLPMSTATHEENVVRALDEFTVNPFDDDENLAKNCVFLGDKRVALDFAFTRDTIEQVIAVLDDIAQRRQDSYTGEELAKRGLPAITEDVAAWASQTHATLLARSPRSLKVTFRAIREARDQTLAENMHANIRIATAFCDLSLGRDFHTGVMHVLGKDPKTGKRNAGIPKWEPSRLQDVSDEYLQTFFFSTEEKARKAGMQLKVPKLHLVPVTGKDRESRKAREQEMRGVGPLRWNSKWNKYALPSEAELAALHEGSHPASGSYVLEPAELLETIARYHNNKPGLRLKVQDWLDRRARLQQASP</sequence>
<dbReference type="Proteomes" id="UP000008837">
    <property type="component" value="Unassembled WGS sequence"/>
</dbReference>
<dbReference type="FunCoup" id="A8PT23">
    <property type="interactions" value="285"/>
</dbReference>
<gene>
    <name evidence="6" type="ORF">MGL_0355</name>
</gene>
<dbReference type="STRING" id="425265.A8PT23"/>
<evidence type="ECO:0000313" key="6">
    <source>
        <dbReference type="EMBL" id="EDP45366.1"/>
    </source>
</evidence>
<dbReference type="RefSeq" id="XP_001732580.1">
    <property type="nucleotide sequence ID" value="XM_001732528.1"/>
</dbReference>
<dbReference type="GeneID" id="5856886"/>
<dbReference type="GO" id="GO:0006574">
    <property type="term" value="P:L-valine catabolic process"/>
    <property type="evidence" value="ECO:0007669"/>
    <property type="project" value="TreeGrafter"/>
</dbReference>
<evidence type="ECO:0000256" key="4">
    <source>
        <dbReference type="SAM" id="MobiDB-lite"/>
    </source>
</evidence>
<dbReference type="KEGG" id="mgl:MGL_0355"/>
<organism evidence="6 7">
    <name type="scientific">Malassezia globosa (strain ATCC MYA-4612 / CBS 7966)</name>
    <name type="common">Dandruff-associated fungus</name>
    <dbReference type="NCBI Taxonomy" id="425265"/>
    <lineage>
        <taxon>Eukaryota</taxon>
        <taxon>Fungi</taxon>
        <taxon>Dikarya</taxon>
        <taxon>Basidiomycota</taxon>
        <taxon>Ustilaginomycotina</taxon>
        <taxon>Malasseziomycetes</taxon>
        <taxon>Malasseziales</taxon>
        <taxon>Malasseziaceae</taxon>
        <taxon>Malassezia</taxon>
    </lineage>
</organism>
<dbReference type="PANTHER" id="PTHR43176">
    <property type="entry name" value="3-HYDROXYISOBUTYRYL-COA HYDROLASE-RELATED"/>
    <property type="match status" value="1"/>
</dbReference>
<comment type="caution">
    <text evidence="6">The sequence shown here is derived from an EMBL/GenBank/DDBJ whole genome shotgun (WGS) entry which is preliminary data.</text>
</comment>
<dbReference type="GO" id="GO:0005739">
    <property type="term" value="C:mitochondrion"/>
    <property type="evidence" value="ECO:0007669"/>
    <property type="project" value="TreeGrafter"/>
</dbReference>
<evidence type="ECO:0000256" key="2">
    <source>
        <dbReference type="ARBA" id="ARBA00011915"/>
    </source>
</evidence>
<dbReference type="EMBL" id="AAYY01000001">
    <property type="protein sequence ID" value="EDP45366.1"/>
    <property type="molecule type" value="Genomic_DNA"/>
</dbReference>